<protein>
    <recommendedName>
        <fullName evidence="1">MaoC-like domain-containing protein</fullName>
    </recommendedName>
</protein>
<dbReference type="CDD" id="cd03441">
    <property type="entry name" value="R_hydratase_like"/>
    <property type="match status" value="1"/>
</dbReference>
<name>A0A0S2W0Z2_9FIRM</name>
<evidence type="ECO:0000313" key="2">
    <source>
        <dbReference type="EMBL" id="ALP93009.1"/>
    </source>
</evidence>
<gene>
    <name evidence="2" type="ORF">IB211_00614</name>
</gene>
<dbReference type="STRING" id="1297617.IB211_00614"/>
<reference evidence="2 3" key="1">
    <citation type="journal article" date="2015" name="Nat. Commun.">
        <title>Production of butyrate from lysine and the Amadori product fructoselysine by a human gut commensal.</title>
        <authorList>
            <person name="Bui T.P."/>
            <person name="Ritari J."/>
            <person name="Boeren S."/>
            <person name="de Waard P."/>
            <person name="Plugge C.M."/>
            <person name="de Vos W.M."/>
        </authorList>
    </citation>
    <scope>NUCLEOTIDE SEQUENCE [LARGE SCALE GENOMIC DNA]</scope>
    <source>
        <strain evidence="2 3">AF211</strain>
    </source>
</reference>
<organism evidence="2 3">
    <name type="scientific">Intestinimonas butyriciproducens</name>
    <dbReference type="NCBI Taxonomy" id="1297617"/>
    <lineage>
        <taxon>Bacteria</taxon>
        <taxon>Bacillati</taxon>
        <taxon>Bacillota</taxon>
        <taxon>Clostridia</taxon>
        <taxon>Eubacteriales</taxon>
        <taxon>Intestinimonas</taxon>
    </lineage>
</organism>
<reference evidence="3" key="2">
    <citation type="submission" date="2015-04" db="EMBL/GenBank/DDBJ databases">
        <title>A butyrogenic pathway from the amino acid lysine in a human gut commensal.</title>
        <authorList>
            <person name="de Vos W.M."/>
            <person name="Bui N.T.P."/>
            <person name="Plugge C.M."/>
            <person name="Ritari J."/>
        </authorList>
    </citation>
    <scope>NUCLEOTIDE SEQUENCE [LARGE SCALE GENOMIC DNA]</scope>
    <source>
        <strain evidence="3">AF211</strain>
    </source>
</reference>
<dbReference type="EMBL" id="CP011307">
    <property type="protein sequence ID" value="ALP93009.1"/>
    <property type="molecule type" value="Genomic_DNA"/>
</dbReference>
<dbReference type="Pfam" id="PF01575">
    <property type="entry name" value="MaoC_dehydratas"/>
    <property type="match status" value="1"/>
</dbReference>
<sequence>MKYALLQTVEAGASLIPVVKHLNQDKIDMFGVLSGATGSVHVDPVYCANSPFKTTLAHGFLTMAYASEMMELNFGMDWATSGEIEVKFIGQAHPGDTVLTQGTVTKAEERENGLYVECALTVLNQAGGNVMVGTASLIKKK</sequence>
<dbReference type="Gene3D" id="3.10.129.10">
    <property type="entry name" value="Hotdog Thioesterase"/>
    <property type="match status" value="1"/>
</dbReference>
<dbReference type="Proteomes" id="UP000064844">
    <property type="component" value="Chromosome"/>
</dbReference>
<dbReference type="RefSeq" id="WP_033118373.1">
    <property type="nucleotide sequence ID" value="NZ_CALICV010000137.1"/>
</dbReference>
<keyword evidence="3" id="KW-1185">Reference proteome</keyword>
<proteinExistence type="predicted"/>
<dbReference type="InterPro" id="IPR029069">
    <property type="entry name" value="HotDog_dom_sf"/>
</dbReference>
<dbReference type="KEGG" id="ibu:IB211_00614"/>
<feature type="domain" description="MaoC-like" evidence="1">
    <location>
        <begin position="21"/>
        <end position="118"/>
    </location>
</feature>
<dbReference type="AlphaFoldDB" id="A0A0S2W0Z2"/>
<dbReference type="InterPro" id="IPR002539">
    <property type="entry name" value="MaoC-like_dom"/>
</dbReference>
<dbReference type="SUPFAM" id="SSF54637">
    <property type="entry name" value="Thioesterase/thiol ester dehydrase-isomerase"/>
    <property type="match status" value="1"/>
</dbReference>
<evidence type="ECO:0000313" key="3">
    <source>
        <dbReference type="Proteomes" id="UP000064844"/>
    </source>
</evidence>
<accession>A0A0S2W0Z2</accession>
<dbReference type="eggNOG" id="COG2030">
    <property type="taxonomic scope" value="Bacteria"/>
</dbReference>
<evidence type="ECO:0000259" key="1">
    <source>
        <dbReference type="Pfam" id="PF01575"/>
    </source>
</evidence>